<gene>
    <name evidence="1" type="ORF">DCF19_17720</name>
</gene>
<reference evidence="1 2" key="2">
    <citation type="submission" date="2018-06" db="EMBL/GenBank/DDBJ databases">
        <title>Metagenomic assembly of (sub)arctic Cyanobacteria and their associated microbiome from non-axenic cultures.</title>
        <authorList>
            <person name="Baurain D."/>
        </authorList>
    </citation>
    <scope>NUCLEOTIDE SEQUENCE [LARGE SCALE GENOMIC DNA]</scope>
    <source>
        <strain evidence="1">ULC066bin1</strain>
    </source>
</reference>
<reference evidence="1 2" key="1">
    <citation type="submission" date="2018-04" db="EMBL/GenBank/DDBJ databases">
        <authorList>
            <person name="Go L.Y."/>
            <person name="Mitchell J.A."/>
        </authorList>
    </citation>
    <scope>NUCLEOTIDE SEQUENCE [LARGE SCALE GENOMIC DNA]</scope>
    <source>
        <strain evidence="1">ULC066bin1</strain>
    </source>
</reference>
<evidence type="ECO:0000313" key="2">
    <source>
        <dbReference type="Proteomes" id="UP000249467"/>
    </source>
</evidence>
<dbReference type="Proteomes" id="UP000249467">
    <property type="component" value="Unassembled WGS sequence"/>
</dbReference>
<evidence type="ECO:0000313" key="1">
    <source>
        <dbReference type="EMBL" id="PZO37901.1"/>
    </source>
</evidence>
<comment type="caution">
    <text evidence="1">The sequence shown here is derived from an EMBL/GenBank/DDBJ whole genome shotgun (WGS) entry which is preliminary data.</text>
</comment>
<name>A0A2W4XQR6_9CYAN</name>
<dbReference type="EMBL" id="QBML01000027">
    <property type="protein sequence ID" value="PZO37901.1"/>
    <property type="molecule type" value="Genomic_DNA"/>
</dbReference>
<dbReference type="AlphaFoldDB" id="A0A2W4XQR6"/>
<organism evidence="1 2">
    <name type="scientific">Pseudanabaena frigida</name>
    <dbReference type="NCBI Taxonomy" id="945775"/>
    <lineage>
        <taxon>Bacteria</taxon>
        <taxon>Bacillati</taxon>
        <taxon>Cyanobacteriota</taxon>
        <taxon>Cyanophyceae</taxon>
        <taxon>Pseudanabaenales</taxon>
        <taxon>Pseudanabaenaceae</taxon>
        <taxon>Pseudanabaena</taxon>
    </lineage>
</organism>
<protein>
    <submittedName>
        <fullName evidence="1">Uncharacterized protein</fullName>
    </submittedName>
</protein>
<sequence>METEIDKAIEEIKSVIKSHSKMLDELYLSHEVNVSENYLSLVCCCKSGDTLELRVIEDNERRNLRVPMTSRDYQKQGGHRELQNKFDRHNPIAWKIEVKRKSTKSNYEIGFGGSERNWDIKSFEASFIHTFCLKK</sequence>
<proteinExistence type="predicted"/>
<accession>A0A2W4XQR6</accession>